<keyword evidence="3" id="KW-1185">Reference proteome</keyword>
<reference evidence="2" key="1">
    <citation type="submission" date="2023-01" db="EMBL/GenBank/DDBJ databases">
        <title>Genome assembly of the deep-sea coral Lophelia pertusa.</title>
        <authorList>
            <person name="Herrera S."/>
            <person name="Cordes E."/>
        </authorList>
    </citation>
    <scope>NUCLEOTIDE SEQUENCE</scope>
    <source>
        <strain evidence="2">USNM1676648</strain>
        <tissue evidence="2">Polyp</tissue>
    </source>
</reference>
<evidence type="ECO:0000313" key="3">
    <source>
        <dbReference type="Proteomes" id="UP001163046"/>
    </source>
</evidence>
<dbReference type="AlphaFoldDB" id="A0A9X0CG08"/>
<dbReference type="EMBL" id="MU827781">
    <property type="protein sequence ID" value="KAJ7337114.1"/>
    <property type="molecule type" value="Genomic_DNA"/>
</dbReference>
<evidence type="ECO:0000256" key="1">
    <source>
        <dbReference type="SAM" id="MobiDB-lite"/>
    </source>
</evidence>
<dbReference type="Proteomes" id="UP001163046">
    <property type="component" value="Unassembled WGS sequence"/>
</dbReference>
<accession>A0A9X0CG08</accession>
<feature type="region of interest" description="Disordered" evidence="1">
    <location>
        <begin position="1"/>
        <end position="20"/>
    </location>
</feature>
<protein>
    <submittedName>
        <fullName evidence="2">Uncharacterized protein</fullName>
    </submittedName>
</protein>
<comment type="caution">
    <text evidence="2">The sequence shown here is derived from an EMBL/GenBank/DDBJ whole genome shotgun (WGS) entry which is preliminary data.</text>
</comment>
<sequence>MKPSTANSTLSKQSGQEISTDQVHISTLNNHVYRYSYNLGLLDFRAQRKENAIIFPGRRPVKIQRSPQEYNSTLAGKLNNGRKLHQSVAIPTVIEVAPAESYLTKETERNGQEIGSKIQEAFSTKEIRIAQKGSQKIYVNVCQKEANDFKESLETDTTPTTSPASSTEVDCLTKDHGEDREFNAQCLPAIEKFRRAARVLGVCLPPRELYCLQRRNGVCEGNSDCSLEQRTLLRILNKRF</sequence>
<organism evidence="2 3">
    <name type="scientific">Desmophyllum pertusum</name>
    <dbReference type="NCBI Taxonomy" id="174260"/>
    <lineage>
        <taxon>Eukaryota</taxon>
        <taxon>Metazoa</taxon>
        <taxon>Cnidaria</taxon>
        <taxon>Anthozoa</taxon>
        <taxon>Hexacorallia</taxon>
        <taxon>Scleractinia</taxon>
        <taxon>Caryophylliina</taxon>
        <taxon>Caryophylliidae</taxon>
        <taxon>Desmophyllum</taxon>
    </lineage>
</organism>
<gene>
    <name evidence="2" type="ORF">OS493_009966</name>
</gene>
<name>A0A9X0CG08_9CNID</name>
<evidence type="ECO:0000313" key="2">
    <source>
        <dbReference type="EMBL" id="KAJ7337114.1"/>
    </source>
</evidence>
<proteinExistence type="predicted"/>